<keyword evidence="1" id="KW-0472">Membrane</keyword>
<dbReference type="Proteomes" id="UP000036958">
    <property type="component" value="Unassembled WGS sequence"/>
</dbReference>
<dbReference type="EMBL" id="LGIA01000081">
    <property type="protein sequence ID" value="KOH45670.1"/>
    <property type="molecule type" value="Genomic_DNA"/>
</dbReference>
<dbReference type="AlphaFoldDB" id="A0A0L8VB32"/>
<reference evidence="3" key="1">
    <citation type="submission" date="2015-07" db="EMBL/GenBank/DDBJ databases">
        <title>Genome sequencing of Sunxiuqinia dokdonensis strain SK.</title>
        <authorList>
            <person name="Ahn S."/>
            <person name="Kim B.-C."/>
        </authorList>
    </citation>
    <scope>NUCLEOTIDE SEQUENCE [LARGE SCALE GENOMIC DNA]</scope>
    <source>
        <strain evidence="3">SK</strain>
    </source>
</reference>
<protein>
    <submittedName>
        <fullName evidence="2">Uncharacterized protein</fullName>
    </submittedName>
</protein>
<comment type="caution">
    <text evidence="2">The sequence shown here is derived from an EMBL/GenBank/DDBJ whole genome shotgun (WGS) entry which is preliminary data.</text>
</comment>
<name>A0A0L8VB32_9BACT</name>
<keyword evidence="1" id="KW-1133">Transmembrane helix</keyword>
<proteinExistence type="predicted"/>
<evidence type="ECO:0000313" key="2">
    <source>
        <dbReference type="EMBL" id="KOH45670.1"/>
    </source>
</evidence>
<accession>A0A0L8VB32</accession>
<feature type="transmembrane region" description="Helical" evidence="1">
    <location>
        <begin position="6"/>
        <end position="24"/>
    </location>
</feature>
<organism evidence="2 3">
    <name type="scientific">Sunxiuqinia dokdonensis</name>
    <dbReference type="NCBI Taxonomy" id="1409788"/>
    <lineage>
        <taxon>Bacteria</taxon>
        <taxon>Pseudomonadati</taxon>
        <taxon>Bacteroidota</taxon>
        <taxon>Bacteroidia</taxon>
        <taxon>Marinilabiliales</taxon>
        <taxon>Prolixibacteraceae</taxon>
        <taxon>Sunxiuqinia</taxon>
    </lineage>
</organism>
<sequence length="45" mass="5360">MPAVNRINSIGILVLFLIIFRFWFRKKKIEHKDAKPQKSCYPVNV</sequence>
<gene>
    <name evidence="2" type="ORF">NC99_15130</name>
</gene>
<keyword evidence="3" id="KW-1185">Reference proteome</keyword>
<evidence type="ECO:0000256" key="1">
    <source>
        <dbReference type="SAM" id="Phobius"/>
    </source>
</evidence>
<evidence type="ECO:0000313" key="3">
    <source>
        <dbReference type="Proteomes" id="UP000036958"/>
    </source>
</evidence>
<keyword evidence="1" id="KW-0812">Transmembrane</keyword>